<gene>
    <name evidence="1" type="ORF">B296_00013520</name>
</gene>
<dbReference type="Proteomes" id="UP000287651">
    <property type="component" value="Unassembled WGS sequence"/>
</dbReference>
<dbReference type="EMBL" id="AMZH03000665">
    <property type="protein sequence ID" value="RRT82582.1"/>
    <property type="molecule type" value="Genomic_DNA"/>
</dbReference>
<dbReference type="AlphaFoldDB" id="A0A427B285"/>
<reference evidence="1 2" key="1">
    <citation type="journal article" date="2014" name="Agronomy (Basel)">
        <title>A Draft Genome Sequence for Ensete ventricosum, the Drought-Tolerant Tree Against Hunger.</title>
        <authorList>
            <person name="Harrison J."/>
            <person name="Moore K.A."/>
            <person name="Paszkiewicz K."/>
            <person name="Jones T."/>
            <person name="Grant M."/>
            <person name="Ambacheew D."/>
            <person name="Muzemil S."/>
            <person name="Studholme D.J."/>
        </authorList>
    </citation>
    <scope>NUCLEOTIDE SEQUENCE [LARGE SCALE GENOMIC DNA]</scope>
</reference>
<evidence type="ECO:0000313" key="2">
    <source>
        <dbReference type="Proteomes" id="UP000287651"/>
    </source>
</evidence>
<proteinExistence type="predicted"/>
<evidence type="ECO:0000313" key="1">
    <source>
        <dbReference type="EMBL" id="RRT82582.1"/>
    </source>
</evidence>
<name>A0A427B285_ENSVE</name>
<comment type="caution">
    <text evidence="1">The sequence shown here is derived from an EMBL/GenBank/DDBJ whole genome shotgun (WGS) entry which is preliminary data.</text>
</comment>
<protein>
    <submittedName>
        <fullName evidence="1">Uncharacterized protein</fullName>
    </submittedName>
</protein>
<sequence length="56" mass="6528">MESSSPRAVALPEDNLGCNFTWFIASLGYYDTSNRQGMFQMLIYMMLLRIKYHFPA</sequence>
<organism evidence="1 2">
    <name type="scientific">Ensete ventricosum</name>
    <name type="common">Abyssinian banana</name>
    <name type="synonym">Musa ensete</name>
    <dbReference type="NCBI Taxonomy" id="4639"/>
    <lineage>
        <taxon>Eukaryota</taxon>
        <taxon>Viridiplantae</taxon>
        <taxon>Streptophyta</taxon>
        <taxon>Embryophyta</taxon>
        <taxon>Tracheophyta</taxon>
        <taxon>Spermatophyta</taxon>
        <taxon>Magnoliopsida</taxon>
        <taxon>Liliopsida</taxon>
        <taxon>Zingiberales</taxon>
        <taxon>Musaceae</taxon>
        <taxon>Ensete</taxon>
    </lineage>
</organism>
<accession>A0A427B285</accession>